<dbReference type="STRING" id="1144275.COCOR_04818"/>
<evidence type="ECO:0000313" key="1">
    <source>
        <dbReference type="EMBL" id="AFE06045.1"/>
    </source>
</evidence>
<reference evidence="2" key="2">
    <citation type="submission" date="2012-03" db="EMBL/GenBank/DDBJ databases">
        <title>Genome sequence of the fruiting myxobacterium Corallococcus coralloides DSM 2259.</title>
        <authorList>
            <person name="Huntley S."/>
            <person name="Zhang Y."/>
            <person name="Treuner-Lange A."/>
            <person name="Sensen C.W."/>
            <person name="Sogaard-Andersen L."/>
        </authorList>
    </citation>
    <scope>NUCLEOTIDE SEQUENCE [LARGE SCALE GENOMIC DNA]</scope>
    <source>
        <strain evidence="2">ATCC 25202 / DSM 2259 / NBRC 100086 / M2</strain>
    </source>
</reference>
<dbReference type="InParanoid" id="H8MM39"/>
<protein>
    <submittedName>
        <fullName evidence="1">Uncharacterized protein</fullName>
    </submittedName>
</protein>
<dbReference type="KEGG" id="ccx:COCOR_04818"/>
<dbReference type="RefSeq" id="WP_014397621.1">
    <property type="nucleotide sequence ID" value="NC_017030.1"/>
</dbReference>
<name>H8MM39_CORCM</name>
<proteinExistence type="predicted"/>
<reference evidence="1 2" key="1">
    <citation type="journal article" date="2012" name="J. Bacteriol.">
        <title>Complete Genome Sequence of the Fruiting Myxobacterium Corallococcus coralloides DSM 2259.</title>
        <authorList>
            <person name="Huntley S."/>
            <person name="Zhang Y."/>
            <person name="Treuner-Lange A."/>
            <person name="Kneip S."/>
            <person name="Sensen C.W."/>
            <person name="Sogaard-Andersen L."/>
        </authorList>
    </citation>
    <scope>NUCLEOTIDE SEQUENCE [LARGE SCALE GENOMIC DNA]</scope>
    <source>
        <strain evidence="2">ATCC 25202 / DSM 2259 / NBRC 100086 / M2</strain>
    </source>
</reference>
<gene>
    <name evidence="1" type="ordered locus">COCOR_04818</name>
</gene>
<dbReference type="AlphaFoldDB" id="H8MM39"/>
<dbReference type="EMBL" id="CP003389">
    <property type="protein sequence ID" value="AFE06045.1"/>
    <property type="molecule type" value="Genomic_DNA"/>
</dbReference>
<organism evidence="1 2">
    <name type="scientific">Corallococcus coralloides (strain ATCC 25202 / DSM 2259 / NBRC 100086 / M2)</name>
    <name type="common">Myxococcus coralloides</name>
    <dbReference type="NCBI Taxonomy" id="1144275"/>
    <lineage>
        <taxon>Bacteria</taxon>
        <taxon>Pseudomonadati</taxon>
        <taxon>Myxococcota</taxon>
        <taxon>Myxococcia</taxon>
        <taxon>Myxococcales</taxon>
        <taxon>Cystobacterineae</taxon>
        <taxon>Myxococcaceae</taxon>
        <taxon>Corallococcus</taxon>
    </lineage>
</organism>
<accession>H8MM39</accession>
<dbReference type="Proteomes" id="UP000007587">
    <property type="component" value="Chromosome"/>
</dbReference>
<sequence length="60" mass="6205">MDAFKKPGFQADSLADRAHALKKLLRPLVSLAGQGLGAGARGLGLEDAGIFLTRVSGNRA</sequence>
<keyword evidence="2" id="KW-1185">Reference proteome</keyword>
<evidence type="ECO:0000313" key="2">
    <source>
        <dbReference type="Proteomes" id="UP000007587"/>
    </source>
</evidence>
<dbReference type="HOGENOM" id="CLU_2933495_0_0_7"/>